<feature type="chain" id="PRO_5040971649" description="PEP-CTERM protein-sorting domain-containing protein" evidence="1">
    <location>
        <begin position="26"/>
        <end position="269"/>
    </location>
</feature>
<dbReference type="Proteomes" id="UP001155241">
    <property type="component" value="Unassembled WGS sequence"/>
</dbReference>
<dbReference type="AlphaFoldDB" id="A0A9X2F9U6"/>
<evidence type="ECO:0000256" key="1">
    <source>
        <dbReference type="SAM" id="SignalP"/>
    </source>
</evidence>
<reference evidence="2" key="1">
    <citation type="submission" date="2022-06" db="EMBL/GenBank/DDBJ databases">
        <title>Aeoliella straminimaris, a novel planctomycete from sediments.</title>
        <authorList>
            <person name="Vitorino I.R."/>
            <person name="Lage O.M."/>
        </authorList>
    </citation>
    <scope>NUCLEOTIDE SEQUENCE</scope>
    <source>
        <strain evidence="2">ICT_H6.2</strain>
    </source>
</reference>
<keyword evidence="1" id="KW-0732">Signal</keyword>
<evidence type="ECO:0008006" key="4">
    <source>
        <dbReference type="Google" id="ProtNLM"/>
    </source>
</evidence>
<protein>
    <recommendedName>
        <fullName evidence="4">PEP-CTERM protein-sorting domain-containing protein</fullName>
    </recommendedName>
</protein>
<evidence type="ECO:0000313" key="3">
    <source>
        <dbReference type="Proteomes" id="UP001155241"/>
    </source>
</evidence>
<keyword evidence="3" id="KW-1185">Reference proteome</keyword>
<sequence>MWYPKFALAAASVLSLTLLGGSADAASFFIDFSRTDANGAITASPDSNGNHWNNLASNGFEVPVGLTLSDLVDTQNNASTIDVETTSVVNGPSFRANGDTVGGLTNPDPSLLGDFAIADATRDYFFVEGSQNTGNPNDPSGLIFSQLNPDATYDFRFFGTRVTGSYRESRHTVIGGNKTEFVTLVTSGTDVGTDGYDGNNDTIVEIKGITPDANNEIQYLLSVVQGNYAYISAMEVTETMNVPEPTSALLLGGCGVVAACCWRRRRNAR</sequence>
<feature type="signal peptide" evidence="1">
    <location>
        <begin position="1"/>
        <end position="25"/>
    </location>
</feature>
<evidence type="ECO:0000313" key="2">
    <source>
        <dbReference type="EMBL" id="MCO6045062.1"/>
    </source>
</evidence>
<organism evidence="2 3">
    <name type="scientific">Aeoliella straminimaris</name>
    <dbReference type="NCBI Taxonomy" id="2954799"/>
    <lineage>
        <taxon>Bacteria</taxon>
        <taxon>Pseudomonadati</taxon>
        <taxon>Planctomycetota</taxon>
        <taxon>Planctomycetia</taxon>
        <taxon>Pirellulales</taxon>
        <taxon>Lacipirellulaceae</taxon>
        <taxon>Aeoliella</taxon>
    </lineage>
</organism>
<proteinExistence type="predicted"/>
<comment type="caution">
    <text evidence="2">The sequence shown here is derived from an EMBL/GenBank/DDBJ whole genome shotgun (WGS) entry which is preliminary data.</text>
</comment>
<dbReference type="EMBL" id="JAMXLR010000051">
    <property type="protein sequence ID" value="MCO6045062.1"/>
    <property type="molecule type" value="Genomic_DNA"/>
</dbReference>
<accession>A0A9X2F9U6</accession>
<gene>
    <name evidence="2" type="ORF">NG895_14220</name>
</gene>
<dbReference type="RefSeq" id="WP_252853175.1">
    <property type="nucleotide sequence ID" value="NZ_JAMXLR010000051.1"/>
</dbReference>
<name>A0A9X2F9U6_9BACT</name>